<dbReference type="InterPro" id="IPR046848">
    <property type="entry name" value="E_motif"/>
</dbReference>
<dbReference type="SUPFAM" id="SSF48452">
    <property type="entry name" value="TPR-like"/>
    <property type="match status" value="1"/>
</dbReference>
<dbReference type="AlphaFoldDB" id="A0A7I8IUM3"/>
<keyword evidence="1" id="KW-0677">Repeat</keyword>
<dbReference type="InterPro" id="IPR046960">
    <property type="entry name" value="PPR_At4g14850-like_plant"/>
</dbReference>
<dbReference type="NCBIfam" id="TIGR00756">
    <property type="entry name" value="PPR"/>
    <property type="match status" value="3"/>
</dbReference>
<dbReference type="GO" id="GO:0003723">
    <property type="term" value="F:RNA binding"/>
    <property type="evidence" value="ECO:0007669"/>
    <property type="project" value="InterPro"/>
</dbReference>
<feature type="repeat" description="PPR" evidence="2">
    <location>
        <begin position="266"/>
        <end position="300"/>
    </location>
</feature>
<evidence type="ECO:0000256" key="3">
    <source>
        <dbReference type="SAM" id="MobiDB-lite"/>
    </source>
</evidence>
<name>A0A7I8IUM3_SPIIN</name>
<dbReference type="Pfam" id="PF01535">
    <property type="entry name" value="PPR"/>
    <property type="match status" value="6"/>
</dbReference>
<dbReference type="FunFam" id="1.25.40.10:FF:000090">
    <property type="entry name" value="Pentatricopeptide repeat-containing protein, chloroplastic"/>
    <property type="match status" value="1"/>
</dbReference>
<dbReference type="PANTHER" id="PTHR47926">
    <property type="entry name" value="PENTATRICOPEPTIDE REPEAT-CONTAINING PROTEIN"/>
    <property type="match status" value="1"/>
</dbReference>
<accession>A0A7I8IUM3</accession>
<sequence>MASRRRPSASTPRCCCYPRPRRRRTSSPSLRPPGVRHRSGSRGGFAGPRSDPPPWPLLRCLHLHGTRPSVHEAGEMCKARRIFDGIAAKSTVSWNALMAGYADNGADMEALRCFEAWSNRARSWTPPPSSPSSVHRLAVEMEIELTEPAKNCLIDMYGKCGDLDASLSIFTDLPDQKKKKSVVSWNVAISACAINANAATKALELFRAMLRLSAGAAAPPPNAVTIATKGLDDADAVVGTALLDMYAKCGCAEDARRIFDEMPHRTVVSWNAMISGYGLQGQGREALETFQRMLLAGGGGGAAPNHSTFISLISACGHAGMVEEGLKVFTSMSRDFDLLPETRHYAAVVDLLARAGRVEEAYEFIMGMPVEPDDAIHRRVELGEAAAKKAMELKPDEAGYRVLLANLYAAAGRWEEAQNLRKTMKKKEAGRSSIQGAGLVHSFLAG</sequence>
<dbReference type="Pfam" id="PF20431">
    <property type="entry name" value="E_motif"/>
    <property type="match status" value="1"/>
</dbReference>
<evidence type="ECO:0000256" key="1">
    <source>
        <dbReference type="ARBA" id="ARBA00022737"/>
    </source>
</evidence>
<organism evidence="4">
    <name type="scientific">Spirodela intermedia</name>
    <name type="common">Intermediate duckweed</name>
    <dbReference type="NCBI Taxonomy" id="51605"/>
    <lineage>
        <taxon>Eukaryota</taxon>
        <taxon>Viridiplantae</taxon>
        <taxon>Streptophyta</taxon>
        <taxon>Embryophyta</taxon>
        <taxon>Tracheophyta</taxon>
        <taxon>Spermatophyta</taxon>
        <taxon>Magnoliopsida</taxon>
        <taxon>Liliopsida</taxon>
        <taxon>Araceae</taxon>
        <taxon>Lemnoideae</taxon>
        <taxon>Spirodela</taxon>
    </lineage>
</organism>
<dbReference type="EMBL" id="LR743592">
    <property type="protein sequence ID" value="CAA2620914.1"/>
    <property type="molecule type" value="Genomic_DNA"/>
</dbReference>
<dbReference type="InterPro" id="IPR011990">
    <property type="entry name" value="TPR-like_helical_dom_sf"/>
</dbReference>
<dbReference type="PANTHER" id="PTHR47926:SF452">
    <property type="entry name" value="PENTATRICOPEPTIDE REPEAT-CONTAINING PROTEIN"/>
    <property type="match status" value="1"/>
</dbReference>
<dbReference type="EMBL" id="CACRZD030000005">
    <property type="protein sequence ID" value="CAA6660667.1"/>
    <property type="molecule type" value="Genomic_DNA"/>
</dbReference>
<gene>
    <name evidence="4" type="ORF">SI7747_05007083</name>
</gene>
<evidence type="ECO:0000256" key="2">
    <source>
        <dbReference type="PROSITE-ProRule" id="PRU00708"/>
    </source>
</evidence>
<dbReference type="PROSITE" id="PS51375">
    <property type="entry name" value="PPR"/>
    <property type="match status" value="3"/>
</dbReference>
<protein>
    <submittedName>
        <fullName evidence="4">Uncharacterized protein</fullName>
    </submittedName>
</protein>
<proteinExistence type="predicted"/>
<evidence type="ECO:0000313" key="5">
    <source>
        <dbReference type="Proteomes" id="UP001189122"/>
    </source>
</evidence>
<feature type="repeat" description="PPR" evidence="2">
    <location>
        <begin position="235"/>
        <end position="265"/>
    </location>
</feature>
<dbReference type="Proteomes" id="UP001189122">
    <property type="component" value="Unassembled WGS sequence"/>
</dbReference>
<feature type="region of interest" description="Disordered" evidence="3">
    <location>
        <begin position="1"/>
        <end position="51"/>
    </location>
</feature>
<dbReference type="InterPro" id="IPR002885">
    <property type="entry name" value="PPR_rpt"/>
</dbReference>
<keyword evidence="5" id="KW-1185">Reference proteome</keyword>
<dbReference type="GO" id="GO:0009451">
    <property type="term" value="P:RNA modification"/>
    <property type="evidence" value="ECO:0007669"/>
    <property type="project" value="InterPro"/>
</dbReference>
<reference evidence="4 5" key="1">
    <citation type="submission" date="2019-12" db="EMBL/GenBank/DDBJ databases">
        <authorList>
            <person name="Scholz U."/>
            <person name="Mascher M."/>
            <person name="Fiebig A."/>
        </authorList>
    </citation>
    <scope>NUCLEOTIDE SEQUENCE</scope>
</reference>
<feature type="repeat" description="PPR" evidence="2">
    <location>
        <begin position="305"/>
        <end position="335"/>
    </location>
</feature>
<evidence type="ECO:0000313" key="4">
    <source>
        <dbReference type="EMBL" id="CAA2620914.1"/>
    </source>
</evidence>
<dbReference type="Gene3D" id="1.25.40.10">
    <property type="entry name" value="Tetratricopeptide repeat domain"/>
    <property type="match status" value="2"/>
</dbReference>